<dbReference type="PANTHER" id="PTHR24006:SF664">
    <property type="entry name" value="UBIQUITIN CARBOXYL-TERMINAL HYDROLASE"/>
    <property type="match status" value="1"/>
</dbReference>
<dbReference type="EC" id="3.4.19.12" evidence="14"/>
<comment type="caution">
    <text evidence="19">The sequence shown here is derived from an EMBL/GenBank/DDBJ whole genome shotgun (WGS) entry which is preliminary data.</text>
</comment>
<evidence type="ECO:0000256" key="9">
    <source>
        <dbReference type="ARBA" id="ARBA00022807"/>
    </source>
</evidence>
<reference evidence="19 20" key="1">
    <citation type="submission" date="2017-08" db="EMBL/GenBank/DDBJ databases">
        <title>Acidophilic green algal genome provides insights into adaptation to an acidic environment.</title>
        <authorList>
            <person name="Hirooka S."/>
            <person name="Hirose Y."/>
            <person name="Kanesaki Y."/>
            <person name="Higuchi S."/>
            <person name="Fujiwara T."/>
            <person name="Onuma R."/>
            <person name="Era A."/>
            <person name="Ohbayashi R."/>
            <person name="Uzuka A."/>
            <person name="Nozaki H."/>
            <person name="Yoshikawa H."/>
            <person name="Miyagishima S.Y."/>
        </authorList>
    </citation>
    <scope>NUCLEOTIDE SEQUENCE [LARGE SCALE GENOMIC DNA]</scope>
    <source>
        <strain evidence="19 20">NIES-2499</strain>
    </source>
</reference>
<feature type="domain" description="UBP-type" evidence="18">
    <location>
        <begin position="168"/>
        <end position="282"/>
    </location>
</feature>
<dbReference type="PROSITE" id="PS00972">
    <property type="entry name" value="USP_1"/>
    <property type="match status" value="1"/>
</dbReference>
<evidence type="ECO:0000256" key="3">
    <source>
        <dbReference type="ARBA" id="ARBA00022670"/>
    </source>
</evidence>
<evidence type="ECO:0000259" key="16">
    <source>
        <dbReference type="PROSITE" id="PS50030"/>
    </source>
</evidence>
<keyword evidence="20" id="KW-1185">Reference proteome</keyword>
<evidence type="ECO:0000256" key="5">
    <source>
        <dbReference type="ARBA" id="ARBA00022737"/>
    </source>
</evidence>
<keyword evidence="6 13" id="KW-0863">Zinc-finger</keyword>
<dbReference type="InterPro" id="IPR041432">
    <property type="entry name" value="UBP13_Znf-UBP_var"/>
</dbReference>
<comment type="similarity">
    <text evidence="2 14">Belongs to the peptidase C19 family.</text>
</comment>
<sequence>MTSPEESTLSAIRASMGGLQPPGNYQMVYKDECMFSFESPESEGGLFINLRTFQGFSEHYALMDHTKSGNALYLHEKWKKIPLNEEELEASKAAPEKMAIGGEGGFNIGAPKYKFDKERSLVVFPSRMRIPLPCPDLPELVIQVIDAIVSHDSASAQEDLSVWEEERRTSRYAEGLTQLDNGRKISPNPKDWRCDETGATENLWLNLSTGFIGSGRRNWDGSGGNGSALRHFQDTGNKYPLVVKLGTITPHGADVYSYAPDEDDMVSDPHLADHLAHWGINMMQMEKTEKTMAELQIGLNLSYEFGRITESGTALRPLYGPGHVGLINLGNSCYMNSVLQILLTIPEIRARYVDLGDHIFRTAPSEPANDMAAQLAKVSRALALGLTGRALPGAPSSSSMDTDQPAAVQATEDDLVKANAVRPYMFKSIFGKGHAEFSSGRQQDALEYFQYMLEQISRIEHANGERLSLSAIPPTKSAFTFSYEDRVQCLESERVSYKQRVENTVQVDIPLEAAINKEEVESYRERELKRQKLKDANAEAYIGSESRAVTRGGAGDEEQPIIPKVPFSACLERLSGDEILEDYHSVALGRRSTASKRTRFSTFPPYLMVALRRYYVGEGWVPKKMDVLVDMPDRLDLESLRGRGPQPHEVLQPADANPSAPTTPLNPITEIPPVVPDEELVTQLVSMGFQETVCRRAAIATWNAGVEMAMEWVLTHMDDDETITVAGPSVVETSSSATPISSGTGVVAPSGGADVEKISMLTAMGFADQQAEAALLACNGNIERAADWLFSHMDDMDSAVRTVLEGRAQQTQGATGGSAVQSRSEANIAQDGPGVYELVGFISHMGSNTACGHYVCHIKKEGRWVIFNDEKVAESENPPKDIGYIYLYSRIQK</sequence>
<dbReference type="FunFam" id="3.30.40.10:FF:000026">
    <property type="entry name" value="Ubiquitin carboxyl-terminal hydrolase"/>
    <property type="match status" value="1"/>
</dbReference>
<keyword evidence="5" id="KW-0677">Repeat</keyword>
<feature type="binding site" evidence="12">
    <location>
        <position position="194"/>
    </location>
    <ligand>
        <name>Zn(2+)</name>
        <dbReference type="ChEBI" id="CHEBI:29105"/>
    </ligand>
</feature>
<keyword evidence="9 14" id="KW-0788">Thiol protease</keyword>
<evidence type="ECO:0000256" key="8">
    <source>
        <dbReference type="ARBA" id="ARBA00022801"/>
    </source>
</evidence>
<dbReference type="InterPro" id="IPR038765">
    <property type="entry name" value="Papain-like_cys_pep_sf"/>
</dbReference>
<dbReference type="PROSITE" id="PS50271">
    <property type="entry name" value="ZF_UBP"/>
    <property type="match status" value="1"/>
</dbReference>
<keyword evidence="4 12" id="KW-0479">Metal-binding</keyword>
<keyword evidence="8 14" id="KW-0378">Hydrolase</keyword>
<comment type="catalytic activity">
    <reaction evidence="1 14">
        <text>Thiol-dependent hydrolysis of ester, thioester, amide, peptide and isopeptide bonds formed by the C-terminal Gly of ubiquitin (a 76-residue protein attached to proteins as an intracellular targeting signal).</text>
        <dbReference type="EC" id="3.4.19.12"/>
    </reaction>
</comment>
<feature type="active site" description="Nucleophile" evidence="11">
    <location>
        <position position="333"/>
    </location>
</feature>
<dbReference type="InterPro" id="IPR001607">
    <property type="entry name" value="Znf_UBP"/>
</dbReference>
<dbReference type="Gene3D" id="1.10.8.10">
    <property type="entry name" value="DNA helicase RuvA subunit, C-terminal domain"/>
    <property type="match status" value="2"/>
</dbReference>
<dbReference type="InterPro" id="IPR013083">
    <property type="entry name" value="Znf_RING/FYVE/PHD"/>
</dbReference>
<evidence type="ECO:0000256" key="15">
    <source>
        <dbReference type="SAM" id="MobiDB-lite"/>
    </source>
</evidence>
<proteinExistence type="inferred from homology"/>
<dbReference type="GO" id="GO:0016579">
    <property type="term" value="P:protein deubiquitination"/>
    <property type="evidence" value="ECO:0007669"/>
    <property type="project" value="InterPro"/>
</dbReference>
<feature type="region of interest" description="Disordered" evidence="15">
    <location>
        <begin position="641"/>
        <end position="663"/>
    </location>
</feature>
<protein>
    <recommendedName>
        <fullName evidence="14">Ubiquitin carboxyl-terminal hydrolase</fullName>
        <ecNumber evidence="14">3.4.19.12</ecNumber>
    </recommendedName>
</protein>
<dbReference type="SUPFAM" id="SSF46934">
    <property type="entry name" value="UBA-like"/>
    <property type="match status" value="1"/>
</dbReference>
<feature type="domain" description="UBA" evidence="16">
    <location>
        <begin position="675"/>
        <end position="716"/>
    </location>
</feature>
<evidence type="ECO:0000259" key="18">
    <source>
        <dbReference type="PROSITE" id="PS50271"/>
    </source>
</evidence>
<keyword evidence="7 14" id="KW-0833">Ubl conjugation pathway</keyword>
<dbReference type="SMART" id="SM00290">
    <property type="entry name" value="ZnF_UBP"/>
    <property type="match status" value="1"/>
</dbReference>
<dbReference type="STRING" id="1157962.A0A250XHT0"/>
<dbReference type="GO" id="GO:0005634">
    <property type="term" value="C:nucleus"/>
    <property type="evidence" value="ECO:0007669"/>
    <property type="project" value="TreeGrafter"/>
</dbReference>
<dbReference type="Pfam" id="PF17807">
    <property type="entry name" value="zf-UBP_var"/>
    <property type="match status" value="1"/>
</dbReference>
<gene>
    <name evidence="19" type="ORF">CEUSTIGMA_g10029.t1</name>
</gene>
<dbReference type="SMART" id="SM00165">
    <property type="entry name" value="UBA"/>
    <property type="match status" value="2"/>
</dbReference>
<dbReference type="PROSITE" id="PS50030">
    <property type="entry name" value="UBA"/>
    <property type="match status" value="2"/>
</dbReference>
<dbReference type="PROSITE" id="PS00973">
    <property type="entry name" value="USP_2"/>
    <property type="match status" value="1"/>
</dbReference>
<dbReference type="GO" id="GO:0008270">
    <property type="term" value="F:zinc ion binding"/>
    <property type="evidence" value="ECO:0007669"/>
    <property type="project" value="UniProtKB-KW"/>
</dbReference>
<evidence type="ECO:0000256" key="4">
    <source>
        <dbReference type="ARBA" id="ARBA00022723"/>
    </source>
</evidence>
<dbReference type="GO" id="GO:0004843">
    <property type="term" value="F:cysteine-type deubiquitinase activity"/>
    <property type="evidence" value="ECO:0007669"/>
    <property type="project" value="UniProtKB-UniRule"/>
</dbReference>
<dbReference type="InterPro" id="IPR050164">
    <property type="entry name" value="Peptidase_C19"/>
</dbReference>
<dbReference type="Pfam" id="PF02148">
    <property type="entry name" value="zf-UBP"/>
    <property type="match status" value="1"/>
</dbReference>
<dbReference type="Pfam" id="PF00443">
    <property type="entry name" value="UCH"/>
    <property type="match status" value="1"/>
</dbReference>
<evidence type="ECO:0000256" key="14">
    <source>
        <dbReference type="RuleBase" id="RU366025"/>
    </source>
</evidence>
<evidence type="ECO:0000313" key="20">
    <source>
        <dbReference type="Proteomes" id="UP000232323"/>
    </source>
</evidence>
<dbReference type="Gene3D" id="3.30.40.10">
    <property type="entry name" value="Zinc/RING finger domain, C3HC4 (zinc finger)"/>
    <property type="match status" value="2"/>
</dbReference>
<evidence type="ECO:0000256" key="11">
    <source>
        <dbReference type="PIRSR" id="PIRSR016308-1"/>
    </source>
</evidence>
<dbReference type="CDD" id="cd14386">
    <property type="entry name" value="UBA2_UBP5"/>
    <property type="match status" value="1"/>
</dbReference>
<evidence type="ECO:0000313" key="19">
    <source>
        <dbReference type="EMBL" id="GAX82603.1"/>
    </source>
</evidence>
<name>A0A250XHT0_9CHLO</name>
<keyword evidence="10 12" id="KW-0862">Zinc</keyword>
<evidence type="ECO:0000256" key="12">
    <source>
        <dbReference type="PIRSR" id="PIRSR016308-3"/>
    </source>
</evidence>
<feature type="domain" description="USP" evidence="17">
    <location>
        <begin position="324"/>
        <end position="891"/>
    </location>
</feature>
<dbReference type="Gene3D" id="3.90.70.10">
    <property type="entry name" value="Cysteine proteinases"/>
    <property type="match status" value="1"/>
</dbReference>
<dbReference type="PIRSF" id="PIRSF016308">
    <property type="entry name" value="UBP"/>
    <property type="match status" value="1"/>
</dbReference>
<evidence type="ECO:0000256" key="10">
    <source>
        <dbReference type="ARBA" id="ARBA00022833"/>
    </source>
</evidence>
<evidence type="ECO:0000256" key="2">
    <source>
        <dbReference type="ARBA" id="ARBA00009085"/>
    </source>
</evidence>
<dbReference type="PROSITE" id="PS50235">
    <property type="entry name" value="USP_3"/>
    <property type="match status" value="1"/>
</dbReference>
<dbReference type="PANTHER" id="PTHR24006">
    <property type="entry name" value="UBIQUITIN CARBOXYL-TERMINAL HYDROLASE"/>
    <property type="match status" value="1"/>
</dbReference>
<dbReference type="GO" id="GO:0006508">
    <property type="term" value="P:proteolysis"/>
    <property type="evidence" value="ECO:0007669"/>
    <property type="project" value="UniProtKB-KW"/>
</dbReference>
<accession>A0A250XHT0</accession>
<dbReference type="InterPro" id="IPR028889">
    <property type="entry name" value="USP"/>
</dbReference>
<evidence type="ECO:0000256" key="13">
    <source>
        <dbReference type="PROSITE-ProRule" id="PRU00502"/>
    </source>
</evidence>
<comment type="function">
    <text evidence="14">Recognizes and hydrolyzes the peptide bond at the C-terminal Gly of ubiquitin. Involved in the processing of poly-ubiquitin precursors as well as that of ubiquitinated proteins.</text>
</comment>
<dbReference type="AlphaFoldDB" id="A0A250XHT0"/>
<organism evidence="19 20">
    <name type="scientific">Chlamydomonas eustigma</name>
    <dbReference type="NCBI Taxonomy" id="1157962"/>
    <lineage>
        <taxon>Eukaryota</taxon>
        <taxon>Viridiplantae</taxon>
        <taxon>Chlorophyta</taxon>
        <taxon>core chlorophytes</taxon>
        <taxon>Chlorophyceae</taxon>
        <taxon>CS clade</taxon>
        <taxon>Chlamydomonadales</taxon>
        <taxon>Chlamydomonadaceae</taxon>
        <taxon>Chlamydomonas</taxon>
    </lineage>
</organism>
<dbReference type="InterPro" id="IPR001394">
    <property type="entry name" value="Peptidase_C19_UCH"/>
</dbReference>
<dbReference type="InterPro" id="IPR016652">
    <property type="entry name" value="Ubiquitinyl_hydrolase"/>
</dbReference>
<dbReference type="InterPro" id="IPR009060">
    <property type="entry name" value="UBA-like_sf"/>
</dbReference>
<dbReference type="InterPro" id="IPR018200">
    <property type="entry name" value="USP_CS"/>
</dbReference>
<evidence type="ECO:0000256" key="1">
    <source>
        <dbReference type="ARBA" id="ARBA00000707"/>
    </source>
</evidence>
<evidence type="ECO:0000259" key="17">
    <source>
        <dbReference type="PROSITE" id="PS50235"/>
    </source>
</evidence>
<dbReference type="SUPFAM" id="SSF57850">
    <property type="entry name" value="RING/U-box"/>
    <property type="match status" value="1"/>
</dbReference>
<dbReference type="EMBL" id="BEGY01000083">
    <property type="protein sequence ID" value="GAX82603.1"/>
    <property type="molecule type" value="Genomic_DNA"/>
</dbReference>
<dbReference type="Proteomes" id="UP000232323">
    <property type="component" value="Unassembled WGS sequence"/>
</dbReference>
<dbReference type="OrthoDB" id="361536at2759"/>
<dbReference type="InterPro" id="IPR015940">
    <property type="entry name" value="UBA"/>
</dbReference>
<feature type="domain" description="UBA" evidence="16">
    <location>
        <begin position="752"/>
        <end position="792"/>
    </location>
</feature>
<dbReference type="GO" id="GO:0005829">
    <property type="term" value="C:cytosol"/>
    <property type="evidence" value="ECO:0007669"/>
    <property type="project" value="TreeGrafter"/>
</dbReference>
<keyword evidence="3 14" id="KW-0645">Protease</keyword>
<dbReference type="SUPFAM" id="SSF54001">
    <property type="entry name" value="Cysteine proteinases"/>
    <property type="match status" value="1"/>
</dbReference>
<evidence type="ECO:0000256" key="7">
    <source>
        <dbReference type="ARBA" id="ARBA00022786"/>
    </source>
</evidence>
<feature type="active site" description="Proton acceptor" evidence="11">
    <location>
        <position position="853"/>
    </location>
</feature>
<dbReference type="Pfam" id="PF00627">
    <property type="entry name" value="UBA"/>
    <property type="match status" value="2"/>
</dbReference>
<evidence type="ECO:0000256" key="6">
    <source>
        <dbReference type="ARBA" id="ARBA00022771"/>
    </source>
</evidence>